<dbReference type="Proteomes" id="UP000027195">
    <property type="component" value="Unassembled WGS sequence"/>
</dbReference>
<sequence>LTNMKGHGAVVPCRTCRLVGCLCAANSTYYYPITTPDGWDGQPYLRAIRQGGPDYDVSNLPYRDHESHGAHIRLIESASNAQDVMQGLGINGDSILRNLSSLRFPQSTPFGMAHLVCLNVVPRLIEHAIGEFTAVPNDGEPYAVPRETWKDLCTQLEASSATVPASYGKQFKNISQHKGDMVSEDWLNFLLYAALPMFATIYTSKESRPCLKLWVLLVEAIQDSIQYSIKRSTIGLIRKNIQKFV</sequence>
<feature type="non-terminal residue" evidence="1">
    <location>
        <position position="1"/>
    </location>
</feature>
<reference evidence="2" key="1">
    <citation type="journal article" date="2014" name="Proc. Natl. Acad. Sci. U.S.A.">
        <title>Extensive sampling of basidiomycete genomes demonstrates inadequacy of the white-rot/brown-rot paradigm for wood decay fungi.</title>
        <authorList>
            <person name="Riley R."/>
            <person name="Salamov A.A."/>
            <person name="Brown D.W."/>
            <person name="Nagy L.G."/>
            <person name="Floudas D."/>
            <person name="Held B.W."/>
            <person name="Levasseur A."/>
            <person name="Lombard V."/>
            <person name="Morin E."/>
            <person name="Otillar R."/>
            <person name="Lindquist E.A."/>
            <person name="Sun H."/>
            <person name="LaButti K.M."/>
            <person name="Schmutz J."/>
            <person name="Jabbour D."/>
            <person name="Luo H."/>
            <person name="Baker S.E."/>
            <person name="Pisabarro A.G."/>
            <person name="Walton J.D."/>
            <person name="Blanchette R.A."/>
            <person name="Henrissat B."/>
            <person name="Martin F."/>
            <person name="Cullen D."/>
            <person name="Hibbett D.S."/>
            <person name="Grigoriev I.V."/>
        </authorList>
    </citation>
    <scope>NUCLEOTIDE SEQUENCE [LARGE SCALE GENOMIC DNA]</scope>
    <source>
        <strain evidence="2">FD-172 SS1</strain>
    </source>
</reference>
<evidence type="ECO:0000313" key="1">
    <source>
        <dbReference type="EMBL" id="KDQ17634.1"/>
    </source>
</evidence>
<dbReference type="InParanoid" id="A0A067MPZ0"/>
<dbReference type="AlphaFoldDB" id="A0A067MPZ0"/>
<gene>
    <name evidence="1" type="ORF">BOTBODRAFT_88081</name>
</gene>
<feature type="non-terminal residue" evidence="1">
    <location>
        <position position="245"/>
    </location>
</feature>
<evidence type="ECO:0000313" key="2">
    <source>
        <dbReference type="Proteomes" id="UP000027195"/>
    </source>
</evidence>
<keyword evidence="2" id="KW-1185">Reference proteome</keyword>
<dbReference type="OrthoDB" id="5329631at2759"/>
<accession>A0A067MPZ0</accession>
<proteinExistence type="predicted"/>
<protein>
    <submittedName>
        <fullName evidence="1">Uncharacterized protein</fullName>
    </submittedName>
</protein>
<dbReference type="HOGENOM" id="CLU_026593_0_0_1"/>
<name>A0A067MPZ0_BOTB1</name>
<organism evidence="1 2">
    <name type="scientific">Botryobasidium botryosum (strain FD-172 SS1)</name>
    <dbReference type="NCBI Taxonomy" id="930990"/>
    <lineage>
        <taxon>Eukaryota</taxon>
        <taxon>Fungi</taxon>
        <taxon>Dikarya</taxon>
        <taxon>Basidiomycota</taxon>
        <taxon>Agaricomycotina</taxon>
        <taxon>Agaricomycetes</taxon>
        <taxon>Cantharellales</taxon>
        <taxon>Botryobasidiaceae</taxon>
        <taxon>Botryobasidium</taxon>
    </lineage>
</organism>
<dbReference type="EMBL" id="KL198023">
    <property type="protein sequence ID" value="KDQ17634.1"/>
    <property type="molecule type" value="Genomic_DNA"/>
</dbReference>